<evidence type="ECO:0000313" key="10">
    <source>
        <dbReference type="Proteomes" id="UP000014760"/>
    </source>
</evidence>
<evidence type="ECO:0000256" key="4">
    <source>
        <dbReference type="ARBA" id="ARBA00049544"/>
    </source>
</evidence>
<dbReference type="PROSITE" id="PS50405">
    <property type="entry name" value="GST_CTER"/>
    <property type="match status" value="1"/>
</dbReference>
<dbReference type="EMBL" id="KB310442">
    <property type="protein sequence ID" value="ELT91569.1"/>
    <property type="molecule type" value="Genomic_DNA"/>
</dbReference>
<name>R7TCV9_CAPTE</name>
<protein>
    <recommendedName>
        <fullName evidence="5">Glutathione S-transferase omega</fullName>
        <shortName evidence="5">GSTO</shortName>
        <ecNumber evidence="5">1.20.4.2</ecNumber>
        <ecNumber evidence="5">1.8.5.1</ecNumber>
        <ecNumber evidence="5">2.5.1.18</ecNumber>
    </recommendedName>
    <alternativeName>
        <fullName evidence="5">Glutathione-dependent dehydroascorbate reductase</fullName>
    </alternativeName>
    <alternativeName>
        <fullName evidence="5">Monomethylarsonic acid reductase</fullName>
    </alternativeName>
</protein>
<dbReference type="GO" id="GO:0050610">
    <property type="term" value="F:methylarsonate reductase activity"/>
    <property type="evidence" value="ECO:0007669"/>
    <property type="project" value="UniProtKB-UniRule"/>
</dbReference>
<dbReference type="InterPro" id="IPR040079">
    <property type="entry name" value="Glutathione_S-Trfase"/>
</dbReference>
<evidence type="ECO:0000256" key="2">
    <source>
        <dbReference type="ARBA" id="ARBA00023002"/>
    </source>
</evidence>
<dbReference type="InterPro" id="IPR036282">
    <property type="entry name" value="Glutathione-S-Trfase_C_sf"/>
</dbReference>
<feature type="domain" description="GST C-terminal" evidence="7">
    <location>
        <begin position="93"/>
        <end position="220"/>
    </location>
</feature>
<evidence type="ECO:0000313" key="9">
    <source>
        <dbReference type="EnsemblMetazoa" id="CapteP112415"/>
    </source>
</evidence>
<dbReference type="OMA" id="QENWPPR"/>
<keyword evidence="2 5" id="KW-0560">Oxidoreductase</keyword>
<dbReference type="SFLD" id="SFLDS00019">
    <property type="entry name" value="Glutathione_Transferase_(cytos"/>
    <property type="match status" value="1"/>
</dbReference>
<dbReference type="OrthoDB" id="4951845at2759"/>
<dbReference type="GO" id="GO:0005737">
    <property type="term" value="C:cytoplasm"/>
    <property type="evidence" value="ECO:0007669"/>
    <property type="project" value="InterPro"/>
</dbReference>
<comment type="similarity">
    <text evidence="1 5">Belongs to the GST superfamily. Omega family.</text>
</comment>
<accession>R7TCV9</accession>
<comment type="catalytic activity">
    <reaction evidence="5">
        <text>RX + glutathione = an S-substituted glutathione + a halide anion + H(+)</text>
        <dbReference type="Rhea" id="RHEA:16437"/>
        <dbReference type="ChEBI" id="CHEBI:15378"/>
        <dbReference type="ChEBI" id="CHEBI:16042"/>
        <dbReference type="ChEBI" id="CHEBI:17792"/>
        <dbReference type="ChEBI" id="CHEBI:57925"/>
        <dbReference type="ChEBI" id="CHEBI:90779"/>
        <dbReference type="EC" id="2.5.1.18"/>
    </reaction>
</comment>
<dbReference type="FunCoup" id="R7TCV9">
    <property type="interactions" value="836"/>
</dbReference>
<evidence type="ECO:0000259" key="6">
    <source>
        <dbReference type="PROSITE" id="PS50404"/>
    </source>
</evidence>
<dbReference type="SUPFAM" id="SSF52833">
    <property type="entry name" value="Thioredoxin-like"/>
    <property type="match status" value="1"/>
</dbReference>
<dbReference type="EC" id="2.5.1.18" evidence="5"/>
<dbReference type="Pfam" id="PF00043">
    <property type="entry name" value="GST_C"/>
    <property type="match status" value="1"/>
</dbReference>
<evidence type="ECO:0000256" key="1">
    <source>
        <dbReference type="ARBA" id="ARBA00011067"/>
    </source>
</evidence>
<keyword evidence="10" id="KW-1185">Reference proteome</keyword>
<dbReference type="PANTHER" id="PTHR43968">
    <property type="match status" value="1"/>
</dbReference>
<reference evidence="8 10" key="2">
    <citation type="journal article" date="2013" name="Nature">
        <title>Insights into bilaterian evolution from three spiralian genomes.</title>
        <authorList>
            <person name="Simakov O."/>
            <person name="Marletaz F."/>
            <person name="Cho S.J."/>
            <person name="Edsinger-Gonzales E."/>
            <person name="Havlak P."/>
            <person name="Hellsten U."/>
            <person name="Kuo D.H."/>
            <person name="Larsson T."/>
            <person name="Lv J."/>
            <person name="Arendt D."/>
            <person name="Savage R."/>
            <person name="Osoegawa K."/>
            <person name="de Jong P."/>
            <person name="Grimwood J."/>
            <person name="Chapman J.A."/>
            <person name="Shapiro H."/>
            <person name="Aerts A."/>
            <person name="Otillar R.P."/>
            <person name="Terry A.Y."/>
            <person name="Boore J.L."/>
            <person name="Grigoriev I.V."/>
            <person name="Lindberg D.R."/>
            <person name="Seaver E.C."/>
            <person name="Weisblat D.A."/>
            <person name="Putnam N.H."/>
            <person name="Rokhsar D.S."/>
        </authorList>
    </citation>
    <scope>NUCLEOTIDE SEQUENCE</scope>
    <source>
        <strain evidence="8 10">I ESC-2004</strain>
    </source>
</reference>
<dbReference type="Proteomes" id="UP000014760">
    <property type="component" value="Unassembled WGS sequence"/>
</dbReference>
<organism evidence="8">
    <name type="scientific">Capitella teleta</name>
    <name type="common">Polychaete worm</name>
    <dbReference type="NCBI Taxonomy" id="283909"/>
    <lineage>
        <taxon>Eukaryota</taxon>
        <taxon>Metazoa</taxon>
        <taxon>Spiralia</taxon>
        <taxon>Lophotrochozoa</taxon>
        <taxon>Annelida</taxon>
        <taxon>Polychaeta</taxon>
        <taxon>Sedentaria</taxon>
        <taxon>Scolecida</taxon>
        <taxon>Capitellidae</taxon>
        <taxon>Capitella</taxon>
    </lineage>
</organism>
<proteinExistence type="inferred from homology"/>
<comment type="function">
    <text evidence="5">Exhibits glutathione-dependent thiol transferase activity. Has high dehydroascorbate reductase activity and may contribute to the recycling of ascorbic acid. Participates in the biotransformation of inorganic arsenic and reduces monomethylarsonic acid (MMA).</text>
</comment>
<feature type="domain" description="GST N-terminal" evidence="6">
    <location>
        <begin position="10"/>
        <end position="88"/>
    </location>
</feature>
<dbReference type="SFLD" id="SFLDG00358">
    <property type="entry name" value="Main_(cytGST)"/>
    <property type="match status" value="1"/>
</dbReference>
<dbReference type="InterPro" id="IPR036249">
    <property type="entry name" value="Thioredoxin-like_sf"/>
</dbReference>
<dbReference type="PANTHER" id="PTHR43968:SF6">
    <property type="entry name" value="GLUTATHIONE S-TRANSFERASE OMEGA"/>
    <property type="match status" value="1"/>
</dbReference>
<sequence length="229" mass="26780">GSVLPPLEPGKLRLYSMLYCPFAQRTRLVLAHKRIPFEVVNINLKCKPEWLFDKNPLGLVPILEKDERIVYESAVCDEYLDAEYPGLSLLPKEPYVRARMQMLMESCGKMRKYTNLHGYCNGYFRSQENYLLLRLPFHKFYENALKSSKYLAGDSLSMADLHIWPFIERIYLLKELVGIEVLSPDACPQLTQYTQRMFQEPCVKATRIDVKKYIEYRNAYSKGVFPDDV</sequence>
<comment type="catalytic activity">
    <reaction evidence="4 5">
        <text>L-dehydroascorbate + 2 glutathione = glutathione disulfide + L-ascorbate</text>
        <dbReference type="Rhea" id="RHEA:24424"/>
        <dbReference type="ChEBI" id="CHEBI:38290"/>
        <dbReference type="ChEBI" id="CHEBI:57925"/>
        <dbReference type="ChEBI" id="CHEBI:58297"/>
        <dbReference type="ChEBI" id="CHEBI:58539"/>
        <dbReference type="EC" id="1.8.5.1"/>
    </reaction>
</comment>
<dbReference type="GO" id="GO:0006749">
    <property type="term" value="P:glutathione metabolic process"/>
    <property type="evidence" value="ECO:0007669"/>
    <property type="project" value="UniProtKB-UniRule"/>
</dbReference>
<dbReference type="STRING" id="283909.R7TCV9"/>
<dbReference type="AlphaFoldDB" id="R7TCV9"/>
<dbReference type="InterPro" id="IPR004045">
    <property type="entry name" value="Glutathione_S-Trfase_N"/>
</dbReference>
<dbReference type="EMBL" id="AMQN01013743">
    <property type="status" value="NOT_ANNOTATED_CDS"/>
    <property type="molecule type" value="Genomic_DNA"/>
</dbReference>
<dbReference type="HOGENOM" id="CLU_011226_9_2_1"/>
<dbReference type="InterPro" id="IPR004046">
    <property type="entry name" value="GST_C"/>
</dbReference>
<dbReference type="InterPro" id="IPR050983">
    <property type="entry name" value="GST_Omega/HSP26"/>
</dbReference>
<dbReference type="Gene3D" id="3.40.30.10">
    <property type="entry name" value="Glutaredoxin"/>
    <property type="match status" value="1"/>
</dbReference>
<dbReference type="GO" id="GO:0004364">
    <property type="term" value="F:glutathione transferase activity"/>
    <property type="evidence" value="ECO:0007669"/>
    <property type="project" value="UniProtKB-UniRule"/>
</dbReference>
<dbReference type="InterPro" id="IPR010987">
    <property type="entry name" value="Glutathione-S-Trfase_C-like"/>
</dbReference>
<dbReference type="EnsemblMetazoa" id="CapteT112415">
    <property type="protein sequence ID" value="CapteP112415"/>
    <property type="gene ID" value="CapteG112415"/>
</dbReference>
<reference evidence="9" key="3">
    <citation type="submission" date="2015-06" db="UniProtKB">
        <authorList>
            <consortium name="EnsemblMetazoa"/>
        </authorList>
    </citation>
    <scope>IDENTIFICATION</scope>
</reference>
<dbReference type="EC" id="1.20.4.2" evidence="5"/>
<comment type="catalytic activity">
    <reaction evidence="3 5">
        <text>methylarsonate + 2 glutathione + H(+) = methylarsonous acid + glutathione disulfide + H2O</text>
        <dbReference type="Rhea" id="RHEA:15969"/>
        <dbReference type="ChEBI" id="CHEBI:15377"/>
        <dbReference type="ChEBI" id="CHEBI:15378"/>
        <dbReference type="ChEBI" id="CHEBI:17826"/>
        <dbReference type="ChEBI" id="CHEBI:33409"/>
        <dbReference type="ChEBI" id="CHEBI:57925"/>
        <dbReference type="ChEBI" id="CHEBI:58297"/>
        <dbReference type="EC" id="1.20.4.2"/>
    </reaction>
</comment>
<dbReference type="PROSITE" id="PS50404">
    <property type="entry name" value="GST_NTER"/>
    <property type="match status" value="1"/>
</dbReference>
<dbReference type="Pfam" id="PF13417">
    <property type="entry name" value="GST_N_3"/>
    <property type="match status" value="1"/>
</dbReference>
<dbReference type="EC" id="1.8.5.1" evidence="5"/>
<evidence type="ECO:0000313" key="8">
    <source>
        <dbReference type="EMBL" id="ELT91569.1"/>
    </source>
</evidence>
<reference evidence="10" key="1">
    <citation type="submission" date="2012-12" db="EMBL/GenBank/DDBJ databases">
        <authorList>
            <person name="Hellsten U."/>
            <person name="Grimwood J."/>
            <person name="Chapman J.A."/>
            <person name="Shapiro H."/>
            <person name="Aerts A."/>
            <person name="Otillar R.P."/>
            <person name="Terry A.Y."/>
            <person name="Boore J.L."/>
            <person name="Simakov O."/>
            <person name="Marletaz F."/>
            <person name="Cho S.-J."/>
            <person name="Edsinger-Gonzales E."/>
            <person name="Havlak P."/>
            <person name="Kuo D.-H."/>
            <person name="Larsson T."/>
            <person name="Lv J."/>
            <person name="Arendt D."/>
            <person name="Savage R."/>
            <person name="Osoegawa K."/>
            <person name="de Jong P."/>
            <person name="Lindberg D.R."/>
            <person name="Seaver E.C."/>
            <person name="Weisblat D.A."/>
            <person name="Putnam N.H."/>
            <person name="Grigoriev I.V."/>
            <person name="Rokhsar D.S."/>
        </authorList>
    </citation>
    <scope>NUCLEOTIDE SEQUENCE</scope>
    <source>
        <strain evidence="10">I ESC-2004</strain>
    </source>
</reference>
<evidence type="ECO:0000256" key="3">
    <source>
        <dbReference type="ARBA" id="ARBA00048353"/>
    </source>
</evidence>
<dbReference type="GO" id="GO:0045174">
    <property type="term" value="F:glutathione dehydrogenase (ascorbate) activity"/>
    <property type="evidence" value="ECO:0007669"/>
    <property type="project" value="UniProtKB-UniRule"/>
</dbReference>
<dbReference type="FunFam" id="3.40.30.10:FF:000123">
    <property type="entry name" value="Glutathione transferase o1"/>
    <property type="match status" value="1"/>
</dbReference>
<dbReference type="InterPro" id="IPR005442">
    <property type="entry name" value="GST_omega"/>
</dbReference>
<dbReference type="SUPFAM" id="SSF47616">
    <property type="entry name" value="GST C-terminal domain-like"/>
    <property type="match status" value="1"/>
</dbReference>
<dbReference type="PRINTS" id="PR01625">
    <property type="entry name" value="GSTRNSFRASEO"/>
</dbReference>
<feature type="non-terminal residue" evidence="8">
    <location>
        <position position="1"/>
    </location>
</feature>
<gene>
    <name evidence="8" type="ORF">CAPTEDRAFT_112415</name>
</gene>
<dbReference type="Gene3D" id="1.20.1050.10">
    <property type="match status" value="1"/>
</dbReference>
<keyword evidence="5" id="KW-0808">Transferase</keyword>
<evidence type="ECO:0000256" key="5">
    <source>
        <dbReference type="RuleBase" id="RU368071"/>
    </source>
</evidence>
<evidence type="ECO:0000259" key="7">
    <source>
        <dbReference type="PROSITE" id="PS50405"/>
    </source>
</evidence>